<dbReference type="AlphaFoldDB" id="A0A9W9K7U8"/>
<dbReference type="Gene3D" id="1.20.1250.20">
    <property type="entry name" value="MFS general substrate transporter like domains"/>
    <property type="match status" value="1"/>
</dbReference>
<evidence type="ECO:0000313" key="9">
    <source>
        <dbReference type="Proteomes" id="UP001141434"/>
    </source>
</evidence>
<feature type="domain" description="Major facilitator superfamily (MFS) profile" evidence="7">
    <location>
        <begin position="1"/>
        <end position="245"/>
    </location>
</feature>
<dbReference type="GO" id="GO:0016020">
    <property type="term" value="C:membrane"/>
    <property type="evidence" value="ECO:0007669"/>
    <property type="project" value="UniProtKB-SubCell"/>
</dbReference>
<dbReference type="Pfam" id="PF00083">
    <property type="entry name" value="Sugar_tr"/>
    <property type="match status" value="1"/>
</dbReference>
<comment type="caution">
    <text evidence="8">The sequence shown here is derived from an EMBL/GenBank/DDBJ whole genome shotgun (WGS) entry which is preliminary data.</text>
</comment>
<keyword evidence="9" id="KW-1185">Reference proteome</keyword>
<dbReference type="InterPro" id="IPR020846">
    <property type="entry name" value="MFS_dom"/>
</dbReference>
<dbReference type="GeneID" id="81394448"/>
<organism evidence="8 9">
    <name type="scientific">Penicillium alfredii</name>
    <dbReference type="NCBI Taxonomy" id="1506179"/>
    <lineage>
        <taxon>Eukaryota</taxon>
        <taxon>Fungi</taxon>
        <taxon>Dikarya</taxon>
        <taxon>Ascomycota</taxon>
        <taxon>Pezizomycotina</taxon>
        <taxon>Eurotiomycetes</taxon>
        <taxon>Eurotiomycetidae</taxon>
        <taxon>Eurotiales</taxon>
        <taxon>Aspergillaceae</taxon>
        <taxon>Penicillium</taxon>
    </lineage>
</organism>
<evidence type="ECO:0000256" key="1">
    <source>
        <dbReference type="ARBA" id="ARBA00004141"/>
    </source>
</evidence>
<name>A0A9W9K7U8_9EURO</name>
<dbReference type="InterPro" id="IPR036259">
    <property type="entry name" value="MFS_trans_sf"/>
</dbReference>
<feature type="transmembrane region" description="Helical" evidence="6">
    <location>
        <begin position="224"/>
        <end position="242"/>
    </location>
</feature>
<comment type="similarity">
    <text evidence="2">Belongs to the major facilitator superfamily. Sugar transporter (TC 2.A.1.1) family.</text>
</comment>
<dbReference type="PANTHER" id="PTHR48022">
    <property type="entry name" value="PLASTIDIC GLUCOSE TRANSPORTER 4"/>
    <property type="match status" value="1"/>
</dbReference>
<dbReference type="RefSeq" id="XP_056510893.1">
    <property type="nucleotide sequence ID" value="XM_056655280.1"/>
</dbReference>
<feature type="transmembrane region" description="Helical" evidence="6">
    <location>
        <begin position="69"/>
        <end position="87"/>
    </location>
</feature>
<feature type="transmembrane region" description="Helical" evidence="6">
    <location>
        <begin position="196"/>
        <end position="217"/>
    </location>
</feature>
<dbReference type="InterPro" id="IPR005828">
    <property type="entry name" value="MFS_sugar_transport-like"/>
</dbReference>
<comment type="subcellular location">
    <subcellularLocation>
        <location evidence="1">Membrane</location>
        <topology evidence="1">Multi-pass membrane protein</topology>
    </subcellularLocation>
</comment>
<dbReference type="OrthoDB" id="65569at2759"/>
<dbReference type="InterPro" id="IPR050360">
    <property type="entry name" value="MFS_Sugar_Transporters"/>
</dbReference>
<reference evidence="8" key="2">
    <citation type="journal article" date="2023" name="IMA Fungus">
        <title>Comparative genomic study of the Penicillium genus elucidates a diverse pangenome and 15 lateral gene transfer events.</title>
        <authorList>
            <person name="Petersen C."/>
            <person name="Sorensen T."/>
            <person name="Nielsen M.R."/>
            <person name="Sondergaard T.E."/>
            <person name="Sorensen J.L."/>
            <person name="Fitzpatrick D.A."/>
            <person name="Frisvad J.C."/>
            <person name="Nielsen K.L."/>
        </authorList>
    </citation>
    <scope>NUCLEOTIDE SEQUENCE</scope>
    <source>
        <strain evidence="8">IBT 34128</strain>
    </source>
</reference>
<dbReference type="Proteomes" id="UP001141434">
    <property type="component" value="Unassembled WGS sequence"/>
</dbReference>
<dbReference type="PROSITE" id="PS50850">
    <property type="entry name" value="MFS"/>
    <property type="match status" value="1"/>
</dbReference>
<proteinExistence type="inferred from homology"/>
<sequence>MFMAGRFFMGFGIALISSSQCIGEISPVHLRGRMVGFFGACFQIGSLAITGAMIGLSNLPKNQCWRIPLILEAVFPAVVCLIIYFWIPESPRSYVMQGKRERAKQVVAKYHTTSTDINEPSVDIVVTQMEESLENDRADYRSFWDYRVFFTKVARFRLLVLVLYSIFQQWNGGGIITYYMVPALETVGIKGTMQQLGITLGSTAPYFFFTAIGSLLVDKFRQRTLIFACLVSMMIFQTATTITSW</sequence>
<evidence type="ECO:0000313" key="8">
    <source>
        <dbReference type="EMBL" id="KAJ5095342.1"/>
    </source>
</evidence>
<dbReference type="PANTHER" id="PTHR48022:SF13">
    <property type="entry name" value="MAJOR FACILITATOR SUPERFAMILY (MFS) PROFILE DOMAIN-CONTAINING PROTEIN"/>
    <property type="match status" value="1"/>
</dbReference>
<protein>
    <recommendedName>
        <fullName evidence="7">Major facilitator superfamily (MFS) profile domain-containing protein</fullName>
    </recommendedName>
</protein>
<reference evidence="8" key="1">
    <citation type="submission" date="2022-11" db="EMBL/GenBank/DDBJ databases">
        <authorList>
            <person name="Petersen C."/>
        </authorList>
    </citation>
    <scope>NUCLEOTIDE SEQUENCE</scope>
    <source>
        <strain evidence="8">IBT 34128</strain>
    </source>
</reference>
<evidence type="ECO:0000256" key="6">
    <source>
        <dbReference type="SAM" id="Phobius"/>
    </source>
</evidence>
<evidence type="ECO:0000256" key="2">
    <source>
        <dbReference type="ARBA" id="ARBA00010992"/>
    </source>
</evidence>
<keyword evidence="3 6" id="KW-0812">Transmembrane</keyword>
<evidence type="ECO:0000256" key="4">
    <source>
        <dbReference type="ARBA" id="ARBA00022989"/>
    </source>
</evidence>
<feature type="transmembrane region" description="Helical" evidence="6">
    <location>
        <begin position="37"/>
        <end position="57"/>
    </location>
</feature>
<dbReference type="EMBL" id="JAPMSZ010000007">
    <property type="protein sequence ID" value="KAJ5095342.1"/>
    <property type="molecule type" value="Genomic_DNA"/>
</dbReference>
<evidence type="ECO:0000256" key="3">
    <source>
        <dbReference type="ARBA" id="ARBA00022692"/>
    </source>
</evidence>
<accession>A0A9W9K7U8</accession>
<gene>
    <name evidence="8" type="ORF">NUU61_004698</name>
</gene>
<keyword evidence="5 6" id="KW-0472">Membrane</keyword>
<keyword evidence="4 6" id="KW-1133">Transmembrane helix</keyword>
<evidence type="ECO:0000259" key="7">
    <source>
        <dbReference type="PROSITE" id="PS50850"/>
    </source>
</evidence>
<dbReference type="SUPFAM" id="SSF103473">
    <property type="entry name" value="MFS general substrate transporter"/>
    <property type="match status" value="1"/>
</dbReference>
<evidence type="ECO:0000256" key="5">
    <source>
        <dbReference type="ARBA" id="ARBA00023136"/>
    </source>
</evidence>
<dbReference type="GO" id="GO:0005351">
    <property type="term" value="F:carbohydrate:proton symporter activity"/>
    <property type="evidence" value="ECO:0007669"/>
    <property type="project" value="TreeGrafter"/>
</dbReference>